<feature type="domain" description="DUF4145" evidence="1">
    <location>
        <begin position="77"/>
        <end position="166"/>
    </location>
</feature>
<evidence type="ECO:0000259" key="1">
    <source>
        <dbReference type="Pfam" id="PF13643"/>
    </source>
</evidence>
<reference evidence="2 3" key="1">
    <citation type="journal article" date="2016" name="Nat. Commun.">
        <title>Thousands of microbial genomes shed light on interconnected biogeochemical processes in an aquifer system.</title>
        <authorList>
            <person name="Anantharaman K."/>
            <person name="Brown C.T."/>
            <person name="Hug L.A."/>
            <person name="Sharon I."/>
            <person name="Castelle C.J."/>
            <person name="Probst A.J."/>
            <person name="Thomas B.C."/>
            <person name="Singh A."/>
            <person name="Wilkins M.J."/>
            <person name="Karaoz U."/>
            <person name="Brodie E.L."/>
            <person name="Williams K.H."/>
            <person name="Hubbard S.S."/>
            <person name="Banfield J.F."/>
        </authorList>
    </citation>
    <scope>NUCLEOTIDE SEQUENCE [LARGE SCALE GENOMIC DNA]</scope>
</reference>
<dbReference type="AlphaFoldDB" id="A0A1F4UKZ5"/>
<comment type="caution">
    <text evidence="2">The sequence shown here is derived from an EMBL/GenBank/DDBJ whole genome shotgun (WGS) entry which is preliminary data.</text>
</comment>
<protein>
    <recommendedName>
        <fullName evidence="1">DUF4145 domain-containing protein</fullName>
    </recommendedName>
</protein>
<sequence length="174" mass="20797">MTTHLIKVHGMSKRDYLMKYPGEKVESDSFIKKQSMRMKKQYSRTDFNYRSIAGSRTFDFIENKDLRILLQRDYKSAKICLKSTLWKPAIILYGSIIEAILREKTQTKDFISAIEKAYKNRLISETEYHKIYLIKDFRNLVHIHKELQENIEINDSWAKTLYDICESIIRKFRG</sequence>
<proteinExistence type="predicted"/>
<dbReference type="Pfam" id="PF13643">
    <property type="entry name" value="DUF4145"/>
    <property type="match status" value="1"/>
</dbReference>
<accession>A0A1F4UKZ5</accession>
<dbReference type="EMBL" id="MEUV01000030">
    <property type="protein sequence ID" value="OGC45522.1"/>
    <property type="molecule type" value="Genomic_DNA"/>
</dbReference>
<evidence type="ECO:0000313" key="3">
    <source>
        <dbReference type="Proteomes" id="UP000178615"/>
    </source>
</evidence>
<name>A0A1F4UKZ5_UNCKA</name>
<dbReference type="InterPro" id="IPR025285">
    <property type="entry name" value="DUF4145"/>
</dbReference>
<evidence type="ECO:0000313" key="2">
    <source>
        <dbReference type="EMBL" id="OGC45522.1"/>
    </source>
</evidence>
<dbReference type="Proteomes" id="UP000178615">
    <property type="component" value="Unassembled WGS sequence"/>
</dbReference>
<gene>
    <name evidence="2" type="ORF">A2V49_04830</name>
</gene>
<organism evidence="2 3">
    <name type="scientific">candidate division WWE3 bacterium RBG_19FT_COMBO_34_6</name>
    <dbReference type="NCBI Taxonomy" id="1802612"/>
    <lineage>
        <taxon>Bacteria</taxon>
        <taxon>Katanobacteria</taxon>
    </lineage>
</organism>